<dbReference type="EMBL" id="CP009889">
    <property type="protein sequence ID" value="AIY67206.1"/>
    <property type="molecule type" value="Genomic_DNA"/>
</dbReference>
<evidence type="ECO:0000313" key="6">
    <source>
        <dbReference type="Proteomes" id="UP000030341"/>
    </source>
</evidence>
<name>A0A0A7EMB6_9GAMM</name>
<keyword evidence="6" id="KW-1185">Reference proteome</keyword>
<dbReference type="Pfam" id="PF12802">
    <property type="entry name" value="MarR_2"/>
    <property type="match status" value="1"/>
</dbReference>
<evidence type="ECO:0000259" key="4">
    <source>
        <dbReference type="PROSITE" id="PS50995"/>
    </source>
</evidence>
<dbReference type="PANTHER" id="PTHR35790">
    <property type="entry name" value="HTH-TYPE TRANSCRIPTIONAL REGULATOR PCHR"/>
    <property type="match status" value="1"/>
</dbReference>
<dbReference type="RefSeq" id="WP_040136004.1">
    <property type="nucleotide sequence ID" value="NZ_CP009889.1"/>
</dbReference>
<dbReference type="InterPro" id="IPR036390">
    <property type="entry name" value="WH_DNA-bd_sf"/>
</dbReference>
<dbReference type="GO" id="GO:0003677">
    <property type="term" value="F:DNA binding"/>
    <property type="evidence" value="ECO:0007669"/>
    <property type="project" value="UniProtKB-KW"/>
</dbReference>
<dbReference type="Gene3D" id="1.10.10.10">
    <property type="entry name" value="Winged helix-like DNA-binding domain superfamily/Winged helix DNA-binding domain"/>
    <property type="match status" value="1"/>
</dbReference>
<sequence>MIELNAFLPYRLATLSEQLSARFAGVYADKYQLTIPQWRVIAHLAAERHLTAKTICERAGLDKSTASRAVKQLLERDIVYGKQSAEDKRATVLGLSDKGQTLYQELSEDANSWQNALFEVLNHNDKETLFRILDKLDRK</sequence>
<proteinExistence type="predicted"/>
<feature type="domain" description="HTH marR-type" evidence="4">
    <location>
        <begin position="5"/>
        <end position="138"/>
    </location>
</feature>
<dbReference type="PROSITE" id="PS50995">
    <property type="entry name" value="HTH_MARR_2"/>
    <property type="match status" value="1"/>
</dbReference>
<accession>A0A0A7EMB6</accession>
<dbReference type="STRING" id="1348114.OM33_19300"/>
<reference evidence="5 6" key="1">
    <citation type="submission" date="2014-11" db="EMBL/GenBank/DDBJ databases">
        <title>Complete Genome Sequence of Pseudoalteromonas sp. Strain OCN003 Isolated from Kaneohe Bay, Oahu, Hawaii.</title>
        <authorList>
            <person name="Beurmann S."/>
            <person name="Videau P."/>
            <person name="Ushijima B."/>
            <person name="Smith A.M."/>
            <person name="Aeby G.S."/>
            <person name="Callahan S.M."/>
            <person name="Belcaid M."/>
        </authorList>
    </citation>
    <scope>NUCLEOTIDE SEQUENCE [LARGE SCALE GENOMIC DNA]</scope>
    <source>
        <strain evidence="5 6">OCN003</strain>
    </source>
</reference>
<evidence type="ECO:0000256" key="3">
    <source>
        <dbReference type="ARBA" id="ARBA00023163"/>
    </source>
</evidence>
<evidence type="ECO:0000313" key="5">
    <source>
        <dbReference type="EMBL" id="AIY67206.1"/>
    </source>
</evidence>
<dbReference type="InterPro" id="IPR036388">
    <property type="entry name" value="WH-like_DNA-bd_sf"/>
</dbReference>
<dbReference type="InterPro" id="IPR052067">
    <property type="entry name" value="Metal_resp_HTH_trans_reg"/>
</dbReference>
<dbReference type="SMART" id="SM00347">
    <property type="entry name" value="HTH_MARR"/>
    <property type="match status" value="1"/>
</dbReference>
<dbReference type="Proteomes" id="UP000030341">
    <property type="component" value="Chromosome 2"/>
</dbReference>
<evidence type="ECO:0000256" key="1">
    <source>
        <dbReference type="ARBA" id="ARBA00023015"/>
    </source>
</evidence>
<dbReference type="SUPFAM" id="SSF46785">
    <property type="entry name" value="Winged helix' DNA-binding domain"/>
    <property type="match status" value="1"/>
</dbReference>
<gene>
    <name evidence="5" type="ORF">OM33_19300</name>
</gene>
<dbReference type="InterPro" id="IPR000835">
    <property type="entry name" value="HTH_MarR-typ"/>
</dbReference>
<dbReference type="PANTHER" id="PTHR35790:SF4">
    <property type="entry name" value="HTH-TYPE TRANSCRIPTIONAL REGULATOR PCHR"/>
    <property type="match status" value="1"/>
</dbReference>
<dbReference type="HOGENOM" id="CLU_083287_8_0_6"/>
<organism evidence="5 6">
    <name type="scientific">Pseudoalteromonas piratica</name>
    <dbReference type="NCBI Taxonomy" id="1348114"/>
    <lineage>
        <taxon>Bacteria</taxon>
        <taxon>Pseudomonadati</taxon>
        <taxon>Pseudomonadota</taxon>
        <taxon>Gammaproteobacteria</taxon>
        <taxon>Alteromonadales</taxon>
        <taxon>Pseudoalteromonadaceae</taxon>
        <taxon>Pseudoalteromonas</taxon>
    </lineage>
</organism>
<protein>
    <submittedName>
        <fullName evidence="5">MarR family transcriptional regulator</fullName>
    </submittedName>
</protein>
<dbReference type="GO" id="GO:0003700">
    <property type="term" value="F:DNA-binding transcription factor activity"/>
    <property type="evidence" value="ECO:0007669"/>
    <property type="project" value="InterPro"/>
</dbReference>
<keyword evidence="3" id="KW-0804">Transcription</keyword>
<keyword evidence="2" id="KW-0238">DNA-binding</keyword>
<evidence type="ECO:0000256" key="2">
    <source>
        <dbReference type="ARBA" id="ARBA00023125"/>
    </source>
</evidence>
<dbReference type="KEGG" id="pseo:OM33_19300"/>
<dbReference type="eggNOG" id="COG1846">
    <property type="taxonomic scope" value="Bacteria"/>
</dbReference>
<dbReference type="AlphaFoldDB" id="A0A0A7EMB6"/>
<keyword evidence="1" id="KW-0805">Transcription regulation</keyword>
<dbReference type="OrthoDB" id="8906692at2"/>